<dbReference type="CDD" id="cd22677">
    <property type="entry name" value="FHA_Kanadaptin"/>
    <property type="match status" value="1"/>
</dbReference>
<dbReference type="InterPro" id="IPR000253">
    <property type="entry name" value="FHA_dom"/>
</dbReference>
<dbReference type="GeneID" id="6759974"/>
<dbReference type="eggNOG" id="KOG1881">
    <property type="taxonomic scope" value="Eukaryota"/>
</dbReference>
<dbReference type="KEGG" id="tad:TRIADDRAFT_62771"/>
<accession>B3SEU0</accession>
<dbReference type="InterPro" id="IPR050923">
    <property type="entry name" value="Cell_Proc_Reg/RNA_Proc"/>
</dbReference>
<dbReference type="CTD" id="6759974"/>
<dbReference type="SMART" id="SM00240">
    <property type="entry name" value="FHA"/>
    <property type="match status" value="1"/>
</dbReference>
<dbReference type="PROSITE" id="PS50006">
    <property type="entry name" value="FHA_DOMAIN"/>
    <property type="match status" value="1"/>
</dbReference>
<dbReference type="Gene3D" id="2.60.200.20">
    <property type="match status" value="1"/>
</dbReference>
<evidence type="ECO:0000256" key="1">
    <source>
        <dbReference type="SAM" id="MobiDB-lite"/>
    </source>
</evidence>
<dbReference type="HOGENOM" id="CLU_1031826_0_0_1"/>
<feature type="compositionally biased region" description="Polar residues" evidence="1">
    <location>
        <begin position="33"/>
        <end position="60"/>
    </location>
</feature>
<evidence type="ECO:0000313" key="3">
    <source>
        <dbReference type="EMBL" id="EDV18755.1"/>
    </source>
</evidence>
<dbReference type="Pfam" id="PF00498">
    <property type="entry name" value="FHA"/>
    <property type="match status" value="1"/>
</dbReference>
<dbReference type="SUPFAM" id="SSF49879">
    <property type="entry name" value="SMAD/FHA domain"/>
    <property type="match status" value="1"/>
</dbReference>
<dbReference type="AlphaFoldDB" id="B3SEU0"/>
<proteinExistence type="predicted"/>
<dbReference type="PhylomeDB" id="B3SEU0"/>
<dbReference type="PANTHER" id="PTHR23308">
    <property type="entry name" value="NUCLEAR INHIBITOR OF PROTEIN PHOSPHATASE-1"/>
    <property type="match status" value="1"/>
</dbReference>
<evidence type="ECO:0000313" key="4">
    <source>
        <dbReference type="Proteomes" id="UP000009022"/>
    </source>
</evidence>
<name>B3SEU0_TRIAD</name>
<feature type="compositionally biased region" description="Basic and acidic residues" evidence="1">
    <location>
        <begin position="233"/>
        <end position="253"/>
    </location>
</feature>
<evidence type="ECO:0000259" key="2">
    <source>
        <dbReference type="PROSITE" id="PS50006"/>
    </source>
</evidence>
<organism evidence="3 4">
    <name type="scientific">Trichoplax adhaerens</name>
    <name type="common">Trichoplax reptans</name>
    <dbReference type="NCBI Taxonomy" id="10228"/>
    <lineage>
        <taxon>Eukaryota</taxon>
        <taxon>Metazoa</taxon>
        <taxon>Placozoa</taxon>
        <taxon>Uniplacotomia</taxon>
        <taxon>Trichoplacea</taxon>
        <taxon>Trichoplacidae</taxon>
        <taxon>Trichoplax</taxon>
    </lineage>
</organism>
<dbReference type="FunFam" id="2.60.200.20:FF:000054">
    <property type="entry name" value="Putative coiled-coil proteincoiled-coil protein"/>
    <property type="match status" value="1"/>
</dbReference>
<sequence>MEDQQHAEDIATHGPSNAQEDTSQKEKFASPLPISNKTAKSNEPSTASNETAVASTCNDSTSHHVSKENNKSSLTRDKIIKNIPYDEPIWSGIADKNYTLEVLKNGCIVDIWKLNDKAYYIFGRSPVCDFVLDHPSVSRCHAVLQFHKYNHDDAGKVGFYMYDLASTHGSQINKSPVEPRRYYRLRVGHMIKFGSSSRVYILQGPSDDQEEEIYVSDSRKAVKQIMNAEEVEEWKHKQEKDRKGDSRKEDKNDVTWGIGKLNHTISRMHL</sequence>
<dbReference type="RefSeq" id="XP_002118760.1">
    <property type="nucleotide sequence ID" value="XM_002118724.1"/>
</dbReference>
<dbReference type="EMBL" id="DS985642">
    <property type="protein sequence ID" value="EDV18755.1"/>
    <property type="molecule type" value="Genomic_DNA"/>
</dbReference>
<dbReference type="Proteomes" id="UP000009022">
    <property type="component" value="Unassembled WGS sequence"/>
</dbReference>
<gene>
    <name evidence="3" type="ORF">TRIADDRAFT_62771</name>
</gene>
<dbReference type="OrthoDB" id="433755at2759"/>
<dbReference type="InParanoid" id="B3SEU0"/>
<keyword evidence="4" id="KW-1185">Reference proteome</keyword>
<feature type="compositionally biased region" description="Basic and acidic residues" evidence="1">
    <location>
        <begin position="61"/>
        <end position="71"/>
    </location>
</feature>
<dbReference type="GO" id="GO:0003729">
    <property type="term" value="F:mRNA binding"/>
    <property type="evidence" value="ECO:0000318"/>
    <property type="project" value="GO_Central"/>
</dbReference>
<dbReference type="InterPro" id="IPR008984">
    <property type="entry name" value="SMAD_FHA_dom_sf"/>
</dbReference>
<protein>
    <recommendedName>
        <fullName evidence="2">FHA domain-containing protein</fullName>
    </recommendedName>
</protein>
<feature type="region of interest" description="Disordered" evidence="1">
    <location>
        <begin position="232"/>
        <end position="256"/>
    </location>
</feature>
<feature type="domain" description="FHA" evidence="2">
    <location>
        <begin position="120"/>
        <end position="177"/>
    </location>
</feature>
<feature type="region of interest" description="Disordered" evidence="1">
    <location>
        <begin position="1"/>
        <end position="71"/>
    </location>
</feature>
<feature type="compositionally biased region" description="Basic and acidic residues" evidence="1">
    <location>
        <begin position="1"/>
        <end position="11"/>
    </location>
</feature>
<reference evidence="3 4" key="1">
    <citation type="journal article" date="2008" name="Nature">
        <title>The Trichoplax genome and the nature of placozoans.</title>
        <authorList>
            <person name="Srivastava M."/>
            <person name="Begovic E."/>
            <person name="Chapman J."/>
            <person name="Putnam N.H."/>
            <person name="Hellsten U."/>
            <person name="Kawashima T."/>
            <person name="Kuo A."/>
            <person name="Mitros T."/>
            <person name="Salamov A."/>
            <person name="Carpenter M.L."/>
            <person name="Signorovitch A.Y."/>
            <person name="Moreno M.A."/>
            <person name="Kamm K."/>
            <person name="Grimwood J."/>
            <person name="Schmutz J."/>
            <person name="Shapiro H."/>
            <person name="Grigoriev I.V."/>
            <person name="Buss L.W."/>
            <person name="Schierwater B."/>
            <person name="Dellaporta S.L."/>
            <person name="Rokhsar D.S."/>
        </authorList>
    </citation>
    <scope>NUCLEOTIDE SEQUENCE [LARGE SCALE GENOMIC DNA]</scope>
    <source>
        <strain evidence="3 4">Grell-BS-1999</strain>
    </source>
</reference>